<dbReference type="InterPro" id="IPR006680">
    <property type="entry name" value="Amidohydro-rel"/>
</dbReference>
<reference evidence="3" key="1">
    <citation type="journal article" date="2014" name="Front. Microbiol.">
        <title>High frequency of phylogenetically diverse reductive dehalogenase-homologous genes in deep subseafloor sedimentary metagenomes.</title>
        <authorList>
            <person name="Kawai M."/>
            <person name="Futagami T."/>
            <person name="Toyoda A."/>
            <person name="Takaki Y."/>
            <person name="Nishi S."/>
            <person name="Hori S."/>
            <person name="Arai W."/>
            <person name="Tsubouchi T."/>
            <person name="Morono Y."/>
            <person name="Uchiyama I."/>
            <person name="Ito T."/>
            <person name="Fujiyama A."/>
            <person name="Inagaki F."/>
            <person name="Takami H."/>
        </authorList>
    </citation>
    <scope>NUCLEOTIDE SEQUENCE</scope>
    <source>
        <strain evidence="3">Expedition CK06-06</strain>
    </source>
</reference>
<dbReference type="GO" id="GO:0016810">
    <property type="term" value="F:hydrolase activity, acting on carbon-nitrogen (but not peptide) bonds"/>
    <property type="evidence" value="ECO:0007669"/>
    <property type="project" value="InterPro"/>
</dbReference>
<dbReference type="EMBL" id="BARS01006403">
    <property type="protein sequence ID" value="GAF68432.1"/>
    <property type="molecule type" value="Genomic_DNA"/>
</dbReference>
<dbReference type="InterPro" id="IPR050287">
    <property type="entry name" value="MTA/SAH_deaminase"/>
</dbReference>
<dbReference type="SUPFAM" id="SSF51338">
    <property type="entry name" value="Composite domain of metallo-dependent hydrolases"/>
    <property type="match status" value="1"/>
</dbReference>
<organism evidence="3">
    <name type="scientific">marine sediment metagenome</name>
    <dbReference type="NCBI Taxonomy" id="412755"/>
    <lineage>
        <taxon>unclassified sequences</taxon>
        <taxon>metagenomes</taxon>
        <taxon>ecological metagenomes</taxon>
    </lineage>
</organism>
<dbReference type="PANTHER" id="PTHR43794:SF11">
    <property type="entry name" value="AMIDOHYDROLASE-RELATED DOMAIN-CONTAINING PROTEIN"/>
    <property type="match status" value="1"/>
</dbReference>
<gene>
    <name evidence="3" type="ORF">S01H1_12471</name>
</gene>
<feature type="domain" description="Amidohydrolase-related" evidence="2">
    <location>
        <begin position="36"/>
        <end position="397"/>
    </location>
</feature>
<dbReference type="SUPFAM" id="SSF51556">
    <property type="entry name" value="Metallo-dependent hydrolases"/>
    <property type="match status" value="1"/>
</dbReference>
<dbReference type="InterPro" id="IPR011059">
    <property type="entry name" value="Metal-dep_hydrolase_composite"/>
</dbReference>
<proteinExistence type="predicted"/>
<feature type="non-terminal residue" evidence="3">
    <location>
        <position position="417"/>
    </location>
</feature>
<evidence type="ECO:0000256" key="1">
    <source>
        <dbReference type="ARBA" id="ARBA00022801"/>
    </source>
</evidence>
<sequence length="417" mass="45802">GGLFIEGDTIQEVGRSSDIIQHHSTADKIIDAKHHIILPGLINCHNHTMGSLRRYLGADLPILEWLKTSKWPYHSRLTPDIVAHGAHLGILENLRFGNTTIVENYYPPRDQKQNADEIMKKVQATRIRCVFARGCLDDPKTSPEPFLETPQEFGAEYVRLYKTYHKTDTDLIQIALAPVNLRNNTSEGLEKLKELSDKYHLILHTHVAEGKAAVEQVKAQFGKPYIEVFHDHGLVNERFHAAHAVWITPKEIQLLADAHATVIYNPSSNMTLGSGVCPIPQLTTAKVNLAMGADSPGSNWTLDLLNHMGLGALLQKVHNLDPRIITAPDVLTMATKGGAIAIGLSDQLGSLEIGKKADIITVDTKQPHLQPIFDPIAAIVYGATGTDVATVIINGQLIVQDKQILGIDHETVILNAA</sequence>
<protein>
    <recommendedName>
        <fullName evidence="2">Amidohydrolase-related domain-containing protein</fullName>
    </recommendedName>
</protein>
<dbReference type="PANTHER" id="PTHR43794">
    <property type="entry name" value="AMINOHYDROLASE SSNA-RELATED"/>
    <property type="match status" value="1"/>
</dbReference>
<evidence type="ECO:0000313" key="3">
    <source>
        <dbReference type="EMBL" id="GAF68432.1"/>
    </source>
</evidence>
<comment type="caution">
    <text evidence="3">The sequence shown here is derived from an EMBL/GenBank/DDBJ whole genome shotgun (WGS) entry which is preliminary data.</text>
</comment>
<dbReference type="AlphaFoldDB" id="X0RXF1"/>
<name>X0RXF1_9ZZZZ</name>
<dbReference type="Pfam" id="PF01979">
    <property type="entry name" value="Amidohydro_1"/>
    <property type="match status" value="1"/>
</dbReference>
<dbReference type="Gene3D" id="2.30.40.10">
    <property type="entry name" value="Urease, subunit C, domain 1"/>
    <property type="match status" value="1"/>
</dbReference>
<dbReference type="CDD" id="cd01298">
    <property type="entry name" value="ATZ_TRZ_like"/>
    <property type="match status" value="1"/>
</dbReference>
<evidence type="ECO:0000259" key="2">
    <source>
        <dbReference type="Pfam" id="PF01979"/>
    </source>
</evidence>
<feature type="non-terminal residue" evidence="3">
    <location>
        <position position="1"/>
    </location>
</feature>
<keyword evidence="1" id="KW-0378">Hydrolase</keyword>
<dbReference type="Gene3D" id="3.20.20.140">
    <property type="entry name" value="Metal-dependent hydrolases"/>
    <property type="match status" value="1"/>
</dbReference>
<dbReference type="InterPro" id="IPR032466">
    <property type="entry name" value="Metal_Hydrolase"/>
</dbReference>
<accession>X0RXF1</accession>